<keyword evidence="6" id="KW-0862">Zinc</keyword>
<dbReference type="PANTHER" id="PTHR24391:SF27">
    <property type="entry name" value="ZINC FINGER PROTEIN 1"/>
    <property type="match status" value="1"/>
</dbReference>
<dbReference type="EMBL" id="KV924013">
    <property type="protein sequence ID" value="PIO40061.1"/>
    <property type="molecule type" value="Genomic_DNA"/>
</dbReference>
<dbReference type="GO" id="GO:0000981">
    <property type="term" value="F:DNA-binding transcription factor activity, RNA polymerase II-specific"/>
    <property type="evidence" value="ECO:0007669"/>
    <property type="project" value="TreeGrafter"/>
</dbReference>
<keyword evidence="3" id="KW-0479">Metal-binding</keyword>
<keyword evidence="4" id="KW-0677">Repeat</keyword>
<comment type="subcellular location">
    <subcellularLocation>
        <location evidence="1">Nucleus</location>
    </subcellularLocation>
</comment>
<dbReference type="FunFam" id="3.30.160.60:FF:000013">
    <property type="entry name" value="Putative zinc finger E-box-binding homeobox 2"/>
    <property type="match status" value="1"/>
</dbReference>
<feature type="domain" description="C2H2-type" evidence="11">
    <location>
        <begin position="66"/>
        <end position="93"/>
    </location>
</feature>
<dbReference type="PANTHER" id="PTHR24391">
    <property type="entry name" value="HISTONE H4 TRANSCRIPTION FACTOR-RELATED"/>
    <property type="match status" value="1"/>
</dbReference>
<dbReference type="Gene3D" id="3.30.160.60">
    <property type="entry name" value="Classic Zinc Finger"/>
    <property type="match status" value="3"/>
</dbReference>
<dbReference type="OrthoDB" id="427030at2759"/>
<dbReference type="Pfam" id="PF00096">
    <property type="entry name" value="zf-C2H2"/>
    <property type="match status" value="2"/>
</dbReference>
<dbReference type="InterPro" id="IPR036236">
    <property type="entry name" value="Znf_C2H2_sf"/>
</dbReference>
<feature type="domain" description="C2H2-type" evidence="11">
    <location>
        <begin position="38"/>
        <end position="65"/>
    </location>
</feature>
<dbReference type="PROSITE" id="PS00028">
    <property type="entry name" value="ZINC_FINGER_C2H2_1"/>
    <property type="match status" value="2"/>
</dbReference>
<evidence type="ECO:0000256" key="4">
    <source>
        <dbReference type="ARBA" id="ARBA00022737"/>
    </source>
</evidence>
<dbReference type="PROSITE" id="PS50157">
    <property type="entry name" value="ZINC_FINGER_C2H2_2"/>
    <property type="match status" value="3"/>
</dbReference>
<evidence type="ECO:0000256" key="7">
    <source>
        <dbReference type="ARBA" id="ARBA00023125"/>
    </source>
</evidence>
<keyword evidence="7" id="KW-0238">DNA-binding</keyword>
<reference evidence="13" key="1">
    <citation type="journal article" date="2017" name="Nat. Commun.">
        <title>The North American bullfrog draft genome provides insight into hormonal regulation of long noncoding RNA.</title>
        <authorList>
            <person name="Hammond S.A."/>
            <person name="Warren R.L."/>
            <person name="Vandervalk B.P."/>
            <person name="Kucuk E."/>
            <person name="Khan H."/>
            <person name="Gibb E.A."/>
            <person name="Pandoh P."/>
            <person name="Kirk H."/>
            <person name="Zhao Y."/>
            <person name="Jones M."/>
            <person name="Mungall A.J."/>
            <person name="Coope R."/>
            <person name="Pleasance S."/>
            <person name="Moore R.A."/>
            <person name="Holt R.A."/>
            <person name="Round J.M."/>
            <person name="Ohora S."/>
            <person name="Walle B.V."/>
            <person name="Veldhoen N."/>
            <person name="Helbing C.C."/>
            <person name="Birol I."/>
        </authorList>
    </citation>
    <scope>NUCLEOTIDE SEQUENCE [LARGE SCALE GENOMIC DNA]</scope>
</reference>
<dbReference type="GO" id="GO:0000978">
    <property type="term" value="F:RNA polymerase II cis-regulatory region sequence-specific DNA binding"/>
    <property type="evidence" value="ECO:0007669"/>
    <property type="project" value="TreeGrafter"/>
</dbReference>
<organism evidence="12 13">
    <name type="scientific">Aquarana catesbeiana</name>
    <name type="common">American bullfrog</name>
    <name type="synonym">Rana catesbeiana</name>
    <dbReference type="NCBI Taxonomy" id="8400"/>
    <lineage>
        <taxon>Eukaryota</taxon>
        <taxon>Metazoa</taxon>
        <taxon>Chordata</taxon>
        <taxon>Craniata</taxon>
        <taxon>Vertebrata</taxon>
        <taxon>Euteleostomi</taxon>
        <taxon>Amphibia</taxon>
        <taxon>Batrachia</taxon>
        <taxon>Anura</taxon>
        <taxon>Neobatrachia</taxon>
        <taxon>Ranoidea</taxon>
        <taxon>Ranidae</taxon>
        <taxon>Aquarana</taxon>
    </lineage>
</organism>
<keyword evidence="5 10" id="KW-0863">Zinc-finger</keyword>
<dbReference type="AlphaFoldDB" id="A0A2G9SKX9"/>
<keyword evidence="8" id="KW-0371">Homeobox</keyword>
<feature type="non-terminal residue" evidence="12">
    <location>
        <position position="1"/>
    </location>
</feature>
<evidence type="ECO:0000256" key="5">
    <source>
        <dbReference type="ARBA" id="ARBA00022771"/>
    </source>
</evidence>
<dbReference type="GO" id="GO:0005634">
    <property type="term" value="C:nucleus"/>
    <property type="evidence" value="ECO:0007669"/>
    <property type="project" value="UniProtKB-SubCell"/>
</dbReference>
<name>A0A2G9SKX9_AQUCT</name>
<dbReference type="FunFam" id="3.30.160.60:FF:000624">
    <property type="entry name" value="zinc finger protein 697"/>
    <property type="match status" value="1"/>
</dbReference>
<evidence type="ECO:0000256" key="1">
    <source>
        <dbReference type="ARBA" id="ARBA00004123"/>
    </source>
</evidence>
<proteinExistence type="inferred from homology"/>
<evidence type="ECO:0000313" key="13">
    <source>
        <dbReference type="Proteomes" id="UP000228934"/>
    </source>
</evidence>
<evidence type="ECO:0000259" key="11">
    <source>
        <dbReference type="PROSITE" id="PS50157"/>
    </source>
</evidence>
<dbReference type="GO" id="GO:0008270">
    <property type="term" value="F:zinc ion binding"/>
    <property type="evidence" value="ECO:0007669"/>
    <property type="project" value="UniProtKB-KW"/>
</dbReference>
<protein>
    <recommendedName>
        <fullName evidence="11">C2H2-type domain-containing protein</fullName>
    </recommendedName>
</protein>
<keyword evidence="9" id="KW-0539">Nucleus</keyword>
<dbReference type="InterPro" id="IPR013087">
    <property type="entry name" value="Znf_C2H2_type"/>
</dbReference>
<gene>
    <name evidence="12" type="ORF">AB205_0019730</name>
</gene>
<dbReference type="SMART" id="SM00355">
    <property type="entry name" value="ZnF_C2H2"/>
    <property type="match status" value="3"/>
</dbReference>
<evidence type="ECO:0000256" key="2">
    <source>
        <dbReference type="ARBA" id="ARBA00006991"/>
    </source>
</evidence>
<dbReference type="InterPro" id="IPR051574">
    <property type="entry name" value="ZnF_E-box_Homeobox"/>
</dbReference>
<dbReference type="Proteomes" id="UP000228934">
    <property type="component" value="Unassembled WGS sequence"/>
</dbReference>
<feature type="domain" description="C2H2-type" evidence="11">
    <location>
        <begin position="94"/>
        <end position="126"/>
    </location>
</feature>
<accession>A0A2G9SKX9</accession>
<keyword evidence="13" id="KW-1185">Reference proteome</keyword>
<evidence type="ECO:0000256" key="6">
    <source>
        <dbReference type="ARBA" id="ARBA00022833"/>
    </source>
</evidence>
<evidence type="ECO:0000256" key="9">
    <source>
        <dbReference type="ARBA" id="ARBA00023242"/>
    </source>
</evidence>
<comment type="similarity">
    <text evidence="2">Belongs to the krueppel C2H2-type zinc-finger protein family.</text>
</comment>
<dbReference type="FunFam" id="3.30.160.60:FF:000744">
    <property type="entry name" value="zinc finger E-box-binding homeobox 1"/>
    <property type="match status" value="1"/>
</dbReference>
<evidence type="ECO:0000256" key="10">
    <source>
        <dbReference type="PROSITE-ProRule" id="PRU00042"/>
    </source>
</evidence>
<dbReference type="SUPFAM" id="SSF57667">
    <property type="entry name" value="beta-beta-alpha zinc fingers"/>
    <property type="match status" value="2"/>
</dbReference>
<sequence>CLACDNLMFMFFKNITSGEEKHTGGSRKNSRKLENGMYACDQCSKTFQKSSSLLRHKYEHTGNRPHQCEVCSKAFKHKHHLIEHVRLHSGEKPYCCDKCGKRFSHSGSFSQHMNHRYSYCHKDTTNENGVMTWEQTSHHENYQVLHSAEEVRDLVQS</sequence>
<evidence type="ECO:0000256" key="3">
    <source>
        <dbReference type="ARBA" id="ARBA00022723"/>
    </source>
</evidence>
<evidence type="ECO:0000256" key="8">
    <source>
        <dbReference type="ARBA" id="ARBA00023155"/>
    </source>
</evidence>
<evidence type="ECO:0000313" key="12">
    <source>
        <dbReference type="EMBL" id="PIO40061.1"/>
    </source>
</evidence>
<dbReference type="GO" id="GO:0000122">
    <property type="term" value="P:negative regulation of transcription by RNA polymerase II"/>
    <property type="evidence" value="ECO:0007669"/>
    <property type="project" value="UniProtKB-ARBA"/>
</dbReference>